<evidence type="ECO:0000313" key="10">
    <source>
        <dbReference type="Proteomes" id="UP000467841"/>
    </source>
</evidence>
<dbReference type="Proteomes" id="UP000467841">
    <property type="component" value="Unassembled WGS sequence"/>
</dbReference>
<dbReference type="GO" id="GO:0051301">
    <property type="term" value="P:cell division"/>
    <property type="evidence" value="ECO:0007669"/>
    <property type="project" value="TreeGrafter"/>
</dbReference>
<evidence type="ECO:0000256" key="7">
    <source>
        <dbReference type="PROSITE-ProRule" id="PRU00339"/>
    </source>
</evidence>
<gene>
    <name evidence="9" type="ORF">MERR_LOCUS45229</name>
</gene>
<dbReference type="PROSITE" id="PS50005">
    <property type="entry name" value="TPR"/>
    <property type="match status" value="5"/>
</dbReference>
<keyword evidence="10" id="KW-1185">Reference proteome</keyword>
<sequence length="830" mass="94097">MSEIRSDPEAMAKKPLERFMPETFSSWDQTALSLHAVIGAFVGDVFSFILKAVRVVTKLTRLSREKVRLLKFLSGARFADTRQHYTHPFSSGVTALFSSFNFVVTIRDMETLLVNCVEKNLSQFMLTNAIFLCERLLAEFPSEVNLQLLARCYLSNSQAYSAYYILKGSKTPQSRYLFAFSCFKLELHGEAEASLLPSEEYVEEIPGGAAGHYLLGLIYRYAGRKNSSIQQFRKALSFDPLCWEAYRELCSLGAAEEASTVFGNVAAQRLQMTCVSQRINFSEGETNTIDQRTDSDKASTKDTSLWQPEDVPEENQQNMETKQLAVDIPSGIDKAHNSASHTNGWDLNTPSPVLLQALEAPPPMLYKNMRRPAVEGLMYVHGESRGEFVSEDVSAEVPEESGRRRSARIAARRKIPMSQSFEKDSHWLHLSPSESNCVPSLSSMIGKYRIQSSKEATSSGQSISDTGSSVDDEENSNPSPSGSSPEPFNIMSGISEVLNLLKLLGDGHRHLLMYNFQEALLVYQKLSQKQYNTHWVLLQVGKAYFELQDYFKADSVFTLAHQKSPYALEGMDTYSTVLYHLKEEMRLGYLAQELISVDRLSPETWCAVGNCYSLRKDHETALKMFQRAIQLNERFTYAHTLCGHELASLEEFEDAEKCYRRALSIDTRHYNAWYGLGMTYLHQEKHEFAQHQFQQALWINPRSSVIMCYSGIALHESKRNDEALKMMEKAIIADARNPLPKYYKANILARLGDYHKARKVLEELKDCAPQESSVHALLGNIYNQLKLYDKAVLHFGIALDLKPSPSDAVRIKAYMERLIVPNELMMEEDL</sequence>
<evidence type="ECO:0000256" key="1">
    <source>
        <dbReference type="ARBA" id="ARBA00004123"/>
    </source>
</evidence>
<dbReference type="Pfam" id="PF13181">
    <property type="entry name" value="TPR_8"/>
    <property type="match status" value="1"/>
</dbReference>
<dbReference type="AlphaFoldDB" id="A0A6D2LDA2"/>
<evidence type="ECO:0000256" key="4">
    <source>
        <dbReference type="ARBA" id="ARBA00022803"/>
    </source>
</evidence>
<reference evidence="9" key="1">
    <citation type="submission" date="2020-01" db="EMBL/GenBank/DDBJ databases">
        <authorList>
            <person name="Mishra B."/>
        </authorList>
    </citation>
    <scope>NUCLEOTIDE SEQUENCE [LARGE SCALE GENOMIC DNA]</scope>
</reference>
<comment type="similarity">
    <text evidence="6">Belongs to the APC3/CDC27 family.</text>
</comment>
<comment type="subcellular location">
    <subcellularLocation>
        <location evidence="1">Nucleus</location>
    </subcellularLocation>
</comment>
<evidence type="ECO:0000313" key="9">
    <source>
        <dbReference type="EMBL" id="CAA7057993.1"/>
    </source>
</evidence>
<accession>A0A6D2LDA2</accession>
<feature type="repeat" description="TPR" evidence="7">
    <location>
        <begin position="636"/>
        <end position="669"/>
    </location>
</feature>
<dbReference type="Gene3D" id="1.25.40.10">
    <property type="entry name" value="Tetratricopeptide repeat domain"/>
    <property type="match status" value="4"/>
</dbReference>
<feature type="region of interest" description="Disordered" evidence="8">
    <location>
        <begin position="453"/>
        <end position="488"/>
    </location>
</feature>
<feature type="compositionally biased region" description="Basic and acidic residues" evidence="8">
    <location>
        <begin position="291"/>
        <end position="300"/>
    </location>
</feature>
<dbReference type="GO" id="GO:0031145">
    <property type="term" value="P:anaphase-promoting complex-dependent catabolic process"/>
    <property type="evidence" value="ECO:0007669"/>
    <property type="project" value="TreeGrafter"/>
</dbReference>
<dbReference type="EMBL" id="CACVBM020001717">
    <property type="protein sequence ID" value="CAA7057993.1"/>
    <property type="molecule type" value="Genomic_DNA"/>
</dbReference>
<dbReference type="GO" id="GO:0005680">
    <property type="term" value="C:anaphase-promoting complex"/>
    <property type="evidence" value="ECO:0007669"/>
    <property type="project" value="TreeGrafter"/>
</dbReference>
<dbReference type="InterPro" id="IPR011990">
    <property type="entry name" value="TPR-like_helical_dom_sf"/>
</dbReference>
<proteinExistence type="inferred from homology"/>
<dbReference type="PANTHER" id="PTHR12558">
    <property type="entry name" value="CELL DIVISION CYCLE 16,23,27"/>
    <property type="match status" value="1"/>
</dbReference>
<protein>
    <recommendedName>
        <fullName evidence="11">Cdc23 domain-containing protein</fullName>
    </recommendedName>
</protein>
<keyword evidence="3" id="KW-0498">Mitosis</keyword>
<organism evidence="9 10">
    <name type="scientific">Microthlaspi erraticum</name>
    <dbReference type="NCBI Taxonomy" id="1685480"/>
    <lineage>
        <taxon>Eukaryota</taxon>
        <taxon>Viridiplantae</taxon>
        <taxon>Streptophyta</taxon>
        <taxon>Embryophyta</taxon>
        <taxon>Tracheophyta</taxon>
        <taxon>Spermatophyta</taxon>
        <taxon>Magnoliopsida</taxon>
        <taxon>eudicotyledons</taxon>
        <taxon>Gunneridae</taxon>
        <taxon>Pentapetalae</taxon>
        <taxon>rosids</taxon>
        <taxon>malvids</taxon>
        <taxon>Brassicales</taxon>
        <taxon>Brassicaceae</taxon>
        <taxon>Coluteocarpeae</taxon>
        <taxon>Microthlaspi</taxon>
    </lineage>
</organism>
<dbReference type="Pfam" id="PF14559">
    <property type="entry name" value="TPR_19"/>
    <property type="match status" value="1"/>
</dbReference>
<keyword evidence="2" id="KW-0677">Repeat</keyword>
<dbReference type="GO" id="GO:0016567">
    <property type="term" value="P:protein ubiquitination"/>
    <property type="evidence" value="ECO:0007669"/>
    <property type="project" value="TreeGrafter"/>
</dbReference>
<feature type="repeat" description="TPR" evidence="7">
    <location>
        <begin position="670"/>
        <end position="703"/>
    </location>
</feature>
<dbReference type="SMART" id="SM00028">
    <property type="entry name" value="TPR"/>
    <property type="match status" value="8"/>
</dbReference>
<feature type="region of interest" description="Disordered" evidence="8">
    <location>
        <begin position="285"/>
        <end position="316"/>
    </location>
</feature>
<keyword evidence="4 7" id="KW-0802">TPR repeat</keyword>
<dbReference type="OrthoDB" id="329563at2759"/>
<keyword evidence="3" id="KW-0132">Cell division</keyword>
<evidence type="ECO:0008006" key="11">
    <source>
        <dbReference type="Google" id="ProtNLM"/>
    </source>
</evidence>
<dbReference type="FunFam" id="1.25.40.10:FF:000018">
    <property type="entry name" value="Cell division cycle protein 27 homolog B"/>
    <property type="match status" value="1"/>
</dbReference>
<dbReference type="SUPFAM" id="SSF48452">
    <property type="entry name" value="TPR-like"/>
    <property type="match status" value="2"/>
</dbReference>
<feature type="repeat" description="TPR" evidence="7">
    <location>
        <begin position="772"/>
        <end position="805"/>
    </location>
</feature>
<dbReference type="InterPro" id="IPR019734">
    <property type="entry name" value="TPR_rpt"/>
</dbReference>
<dbReference type="Pfam" id="PF12895">
    <property type="entry name" value="ANAPC3"/>
    <property type="match status" value="1"/>
</dbReference>
<evidence type="ECO:0000256" key="2">
    <source>
        <dbReference type="ARBA" id="ARBA00022737"/>
    </source>
</evidence>
<comment type="caution">
    <text evidence="9">The sequence shown here is derived from an EMBL/GenBank/DDBJ whole genome shotgun (WGS) entry which is preliminary data.</text>
</comment>
<evidence type="ECO:0000256" key="5">
    <source>
        <dbReference type="ARBA" id="ARBA00023242"/>
    </source>
</evidence>
<name>A0A6D2LDA2_9BRAS</name>
<keyword evidence="3" id="KW-0131">Cell cycle</keyword>
<feature type="repeat" description="TPR" evidence="7">
    <location>
        <begin position="209"/>
        <end position="242"/>
    </location>
</feature>
<evidence type="ECO:0000256" key="8">
    <source>
        <dbReference type="SAM" id="MobiDB-lite"/>
    </source>
</evidence>
<evidence type="ECO:0000256" key="6">
    <source>
        <dbReference type="ARBA" id="ARBA00038210"/>
    </source>
</evidence>
<dbReference type="Pfam" id="PF13432">
    <property type="entry name" value="TPR_16"/>
    <property type="match status" value="1"/>
</dbReference>
<feature type="compositionally biased region" description="Low complexity" evidence="8">
    <location>
        <begin position="476"/>
        <end position="488"/>
    </location>
</feature>
<keyword evidence="5" id="KW-0539">Nucleus</keyword>
<feature type="compositionally biased region" description="Low complexity" evidence="8">
    <location>
        <begin position="457"/>
        <end position="469"/>
    </location>
</feature>
<dbReference type="Pfam" id="PF00515">
    <property type="entry name" value="TPR_1"/>
    <property type="match status" value="1"/>
</dbReference>
<dbReference type="GO" id="GO:0007091">
    <property type="term" value="P:metaphase/anaphase transition of mitotic cell cycle"/>
    <property type="evidence" value="ECO:0007669"/>
    <property type="project" value="TreeGrafter"/>
</dbReference>
<evidence type="ECO:0000256" key="3">
    <source>
        <dbReference type="ARBA" id="ARBA00022776"/>
    </source>
</evidence>
<feature type="repeat" description="TPR" evidence="7">
    <location>
        <begin position="602"/>
        <end position="635"/>
    </location>
</feature>
<dbReference type="PANTHER" id="PTHR12558:SF27">
    <property type="entry name" value="CELL DIVISION CYCLE PROTEIN 27 HOMOLOG A"/>
    <property type="match status" value="1"/>
</dbReference>
<dbReference type="GO" id="GO:0005737">
    <property type="term" value="C:cytoplasm"/>
    <property type="evidence" value="ECO:0007669"/>
    <property type="project" value="TreeGrafter"/>
</dbReference>
<feature type="region of interest" description="Disordered" evidence="8">
    <location>
        <begin position="391"/>
        <end position="411"/>
    </location>
</feature>